<protein>
    <submittedName>
        <fullName evidence="2">Uncharacterized protein</fullName>
    </submittedName>
</protein>
<reference evidence="2" key="1">
    <citation type="submission" date="2014-11" db="EMBL/GenBank/DDBJ databases">
        <authorList>
            <person name="Otto D Thomas"/>
            <person name="Naeem Raeece"/>
        </authorList>
    </citation>
    <scope>NUCLEOTIDE SEQUENCE</scope>
</reference>
<evidence type="ECO:0000313" key="2">
    <source>
        <dbReference type="EMBL" id="CEM52160.1"/>
    </source>
</evidence>
<organism evidence="2">
    <name type="scientific">Chromera velia CCMP2878</name>
    <dbReference type="NCBI Taxonomy" id="1169474"/>
    <lineage>
        <taxon>Eukaryota</taxon>
        <taxon>Sar</taxon>
        <taxon>Alveolata</taxon>
        <taxon>Colpodellida</taxon>
        <taxon>Chromeraceae</taxon>
        <taxon>Chromera</taxon>
    </lineage>
</organism>
<sequence>MKIFVLLRLFCLLALCALSQQDVARASLAFEKPIESRHFFDSLRSEGRWGRGSSATQDFRKETEIKTEVSFEDGTSFDLTRYQATDDIRQQFNTSCDTFSGWKSGWSSGRERCANFVFQVGRLYEGGPVADLAAVRMNLYGYAMNDANKVIRQEAGERLPLELKVPILLTASGLN</sequence>
<evidence type="ECO:0000256" key="1">
    <source>
        <dbReference type="SAM" id="SignalP"/>
    </source>
</evidence>
<dbReference type="AlphaFoldDB" id="A0A0G4I5C6"/>
<accession>A0A0G4I5C6</accession>
<keyword evidence="1" id="KW-0732">Signal</keyword>
<dbReference type="VEuPathDB" id="CryptoDB:Cvel_11115"/>
<feature type="chain" id="PRO_5005192176" evidence="1">
    <location>
        <begin position="20"/>
        <end position="175"/>
    </location>
</feature>
<proteinExistence type="predicted"/>
<name>A0A0G4I5C6_9ALVE</name>
<dbReference type="EMBL" id="CDMZ01005166">
    <property type="protein sequence ID" value="CEM52160.1"/>
    <property type="molecule type" value="Genomic_DNA"/>
</dbReference>
<feature type="signal peptide" evidence="1">
    <location>
        <begin position="1"/>
        <end position="19"/>
    </location>
</feature>
<gene>
    <name evidence="2" type="ORF">Cvel_11115</name>
</gene>